<sequence length="190" mass="21312">MTEKMGKIIFVTGGVRSGKSKYAIKLAKNATSEVIFLATGIAKDEEMKKRIEEHKKSRPDRWRTIEETKNISSILLDIQPPCELVIIDCLTFFVSNLLLEGVNEESILQEIKKIVDIMLQVDYTTIVVSNEVGGGVVPDNELGRRFRDIIGLTNQIMAKSAHEVYLIVSGIPVKLKEDFDGEVERNHSGH</sequence>
<dbReference type="EC" id="2.7.1.156" evidence="8"/>
<evidence type="ECO:0000256" key="17">
    <source>
        <dbReference type="ARBA" id="ARBA00030571"/>
    </source>
</evidence>
<comment type="function">
    <text evidence="4">Catalyzes ATP-dependent phosphorylation of adenosylcobinamide and addition of GMP to adenosylcobinamide phosphate.</text>
</comment>
<keyword evidence="14" id="KW-0067">ATP-binding</keyword>
<reference evidence="18" key="1">
    <citation type="journal article" date="2015" name="Nature">
        <title>Complex archaea that bridge the gap between prokaryotes and eukaryotes.</title>
        <authorList>
            <person name="Spang A."/>
            <person name="Saw J.H."/>
            <person name="Jorgensen S.L."/>
            <person name="Zaremba-Niedzwiedzka K."/>
            <person name="Martijn J."/>
            <person name="Lind A.E."/>
            <person name="van Eijk R."/>
            <person name="Schleper C."/>
            <person name="Guy L."/>
            <person name="Ettema T.J."/>
        </authorList>
    </citation>
    <scope>NUCLEOTIDE SEQUENCE</scope>
</reference>
<dbReference type="AlphaFoldDB" id="A0A0F9F3B4"/>
<dbReference type="GO" id="GO:0005525">
    <property type="term" value="F:GTP binding"/>
    <property type="evidence" value="ECO:0007669"/>
    <property type="project" value="UniProtKB-KW"/>
</dbReference>
<dbReference type="Pfam" id="PF02283">
    <property type="entry name" value="CobU"/>
    <property type="match status" value="1"/>
</dbReference>
<evidence type="ECO:0000256" key="12">
    <source>
        <dbReference type="ARBA" id="ARBA00022741"/>
    </source>
</evidence>
<evidence type="ECO:0000256" key="2">
    <source>
        <dbReference type="ARBA" id="ARBA00000711"/>
    </source>
</evidence>
<dbReference type="NCBIfam" id="NF004469">
    <property type="entry name" value="PRK05800.1"/>
    <property type="match status" value="1"/>
</dbReference>
<dbReference type="InterPro" id="IPR003203">
    <property type="entry name" value="CobU/CobP"/>
</dbReference>
<comment type="pathway">
    <text evidence="5">Cofactor biosynthesis; adenosylcobalamin biosynthesis; adenosylcobalamin from cob(II)yrinate a,c-diamide: step 6/7.</text>
</comment>
<dbReference type="InterPro" id="IPR027417">
    <property type="entry name" value="P-loop_NTPase"/>
</dbReference>
<evidence type="ECO:0000256" key="13">
    <source>
        <dbReference type="ARBA" id="ARBA00022777"/>
    </source>
</evidence>
<gene>
    <name evidence="18" type="ORF">LCGC14_2000250</name>
</gene>
<comment type="catalytic activity">
    <reaction evidence="2">
        <text>adenosylcob(III)inamide phosphate + GTP + H(+) = adenosylcob(III)inamide-GDP + diphosphate</text>
        <dbReference type="Rhea" id="RHEA:22712"/>
        <dbReference type="ChEBI" id="CHEBI:15378"/>
        <dbReference type="ChEBI" id="CHEBI:33019"/>
        <dbReference type="ChEBI" id="CHEBI:37565"/>
        <dbReference type="ChEBI" id="CHEBI:58502"/>
        <dbReference type="ChEBI" id="CHEBI:60487"/>
        <dbReference type="EC" id="2.7.7.62"/>
    </reaction>
</comment>
<evidence type="ECO:0000256" key="4">
    <source>
        <dbReference type="ARBA" id="ARBA00003889"/>
    </source>
</evidence>
<evidence type="ECO:0000256" key="10">
    <source>
        <dbReference type="ARBA" id="ARBA00022573"/>
    </source>
</evidence>
<evidence type="ECO:0000256" key="1">
    <source>
        <dbReference type="ARBA" id="ARBA00000312"/>
    </source>
</evidence>
<keyword evidence="10" id="KW-0169">Cobalamin biosynthesis</keyword>
<keyword evidence="13" id="KW-0418">Kinase</keyword>
<protein>
    <recommendedName>
        <fullName evidence="16">Adenosylcobinamide kinase</fullName>
        <ecNumber evidence="8">2.7.1.156</ecNumber>
        <ecNumber evidence="9">2.7.7.62</ecNumber>
    </recommendedName>
    <alternativeName>
        <fullName evidence="17">Adenosylcobinamide-phosphate guanylyltransferase</fullName>
    </alternativeName>
</protein>
<keyword evidence="12" id="KW-0547">Nucleotide-binding</keyword>
<comment type="catalytic activity">
    <reaction evidence="3">
        <text>adenosylcob(III)inamide + GTP = adenosylcob(III)inamide phosphate + GDP + H(+)</text>
        <dbReference type="Rhea" id="RHEA:15765"/>
        <dbReference type="ChEBI" id="CHEBI:2480"/>
        <dbReference type="ChEBI" id="CHEBI:15378"/>
        <dbReference type="ChEBI" id="CHEBI:37565"/>
        <dbReference type="ChEBI" id="CHEBI:58189"/>
        <dbReference type="ChEBI" id="CHEBI:58502"/>
        <dbReference type="EC" id="2.7.1.156"/>
    </reaction>
</comment>
<dbReference type="CDD" id="cd00544">
    <property type="entry name" value="CobU"/>
    <property type="match status" value="1"/>
</dbReference>
<evidence type="ECO:0000256" key="6">
    <source>
        <dbReference type="ARBA" id="ARBA00005159"/>
    </source>
</evidence>
<dbReference type="EMBL" id="LAZR01022722">
    <property type="protein sequence ID" value="KKL80889.1"/>
    <property type="molecule type" value="Genomic_DNA"/>
</dbReference>
<evidence type="ECO:0000256" key="3">
    <source>
        <dbReference type="ARBA" id="ARBA00001522"/>
    </source>
</evidence>
<dbReference type="GO" id="GO:0008820">
    <property type="term" value="F:cobinamide phosphate guanylyltransferase activity"/>
    <property type="evidence" value="ECO:0007669"/>
    <property type="project" value="UniProtKB-EC"/>
</dbReference>
<dbReference type="Gene3D" id="3.40.50.300">
    <property type="entry name" value="P-loop containing nucleotide triphosphate hydrolases"/>
    <property type="match status" value="1"/>
</dbReference>
<proteinExistence type="inferred from homology"/>
<evidence type="ECO:0000256" key="8">
    <source>
        <dbReference type="ARBA" id="ARBA00012016"/>
    </source>
</evidence>
<comment type="pathway">
    <text evidence="6">Cofactor biosynthesis; adenosylcobalamin biosynthesis; adenosylcobalamin from cob(II)yrinate a,c-diamide: step 5/7.</text>
</comment>
<evidence type="ECO:0000313" key="18">
    <source>
        <dbReference type="EMBL" id="KKL80889.1"/>
    </source>
</evidence>
<dbReference type="EC" id="2.7.7.62" evidence="9"/>
<evidence type="ECO:0000256" key="9">
    <source>
        <dbReference type="ARBA" id="ARBA00012523"/>
    </source>
</evidence>
<dbReference type="GO" id="GO:0043752">
    <property type="term" value="F:adenosylcobinamide kinase activity"/>
    <property type="evidence" value="ECO:0007669"/>
    <property type="project" value="UniProtKB-EC"/>
</dbReference>
<evidence type="ECO:0000256" key="15">
    <source>
        <dbReference type="ARBA" id="ARBA00023134"/>
    </source>
</evidence>
<comment type="similarity">
    <text evidence="7">Belongs to the CobU/CobP family.</text>
</comment>
<comment type="catalytic activity">
    <reaction evidence="1">
        <text>adenosylcob(III)inamide + ATP = adenosylcob(III)inamide phosphate + ADP + H(+)</text>
        <dbReference type="Rhea" id="RHEA:15769"/>
        <dbReference type="ChEBI" id="CHEBI:2480"/>
        <dbReference type="ChEBI" id="CHEBI:15378"/>
        <dbReference type="ChEBI" id="CHEBI:30616"/>
        <dbReference type="ChEBI" id="CHEBI:58502"/>
        <dbReference type="ChEBI" id="CHEBI:456216"/>
        <dbReference type="EC" id="2.7.1.156"/>
    </reaction>
</comment>
<keyword evidence="15" id="KW-0342">GTP-binding</keyword>
<dbReference type="PANTHER" id="PTHR34848:SF1">
    <property type="entry name" value="BIFUNCTIONAL ADENOSYLCOBALAMIN BIOSYNTHESIS PROTEIN COBU"/>
    <property type="match status" value="1"/>
</dbReference>
<evidence type="ECO:0000256" key="5">
    <source>
        <dbReference type="ARBA" id="ARBA00004692"/>
    </source>
</evidence>
<evidence type="ECO:0000256" key="14">
    <source>
        <dbReference type="ARBA" id="ARBA00022840"/>
    </source>
</evidence>
<evidence type="ECO:0000256" key="16">
    <source>
        <dbReference type="ARBA" id="ARBA00029570"/>
    </source>
</evidence>
<evidence type="ECO:0000256" key="11">
    <source>
        <dbReference type="ARBA" id="ARBA00022679"/>
    </source>
</evidence>
<dbReference type="GO" id="GO:0009236">
    <property type="term" value="P:cobalamin biosynthetic process"/>
    <property type="evidence" value="ECO:0007669"/>
    <property type="project" value="UniProtKB-KW"/>
</dbReference>
<name>A0A0F9F3B4_9ZZZZ</name>
<comment type="caution">
    <text evidence="18">The sequence shown here is derived from an EMBL/GenBank/DDBJ whole genome shotgun (WGS) entry which is preliminary data.</text>
</comment>
<dbReference type="PIRSF" id="PIRSF006135">
    <property type="entry name" value="CobU"/>
    <property type="match status" value="1"/>
</dbReference>
<accession>A0A0F9F3B4</accession>
<dbReference type="SUPFAM" id="SSF52540">
    <property type="entry name" value="P-loop containing nucleoside triphosphate hydrolases"/>
    <property type="match status" value="1"/>
</dbReference>
<keyword evidence="11" id="KW-0808">Transferase</keyword>
<dbReference type="PANTHER" id="PTHR34848">
    <property type="match status" value="1"/>
</dbReference>
<dbReference type="GO" id="GO:0005524">
    <property type="term" value="F:ATP binding"/>
    <property type="evidence" value="ECO:0007669"/>
    <property type="project" value="UniProtKB-KW"/>
</dbReference>
<evidence type="ECO:0000256" key="7">
    <source>
        <dbReference type="ARBA" id="ARBA00007490"/>
    </source>
</evidence>
<organism evidence="18">
    <name type="scientific">marine sediment metagenome</name>
    <dbReference type="NCBI Taxonomy" id="412755"/>
    <lineage>
        <taxon>unclassified sequences</taxon>
        <taxon>metagenomes</taxon>
        <taxon>ecological metagenomes</taxon>
    </lineage>
</organism>